<dbReference type="PIRSF" id="PIRSF022057">
    <property type="entry name" value="UCP022057"/>
    <property type="match status" value="1"/>
</dbReference>
<dbReference type="GeneID" id="8778605"/>
<dbReference type="EMBL" id="CP001899">
    <property type="protein sequence ID" value="ADC65254.1"/>
    <property type="molecule type" value="Genomic_DNA"/>
</dbReference>
<sequence length="170" mass="19682">MRRAKLINDVIEFIPILQLFSSENYRRVYEILLDGWKTIDELKAEVGENVEEALKILKKAGMLGSKWRMPEDPKSKPEKEYHVSFTHLSANFYCSLKDFNTVLDVIFMSDDEFEDYVDLIIEQIKAGRMSIQHISKETGLDPVFIRAVAKKSLKLNLKGQLVEIAKDEEI</sequence>
<keyword evidence="2" id="KW-1185">Reference proteome</keyword>
<dbReference type="Proteomes" id="UP000002613">
    <property type="component" value="Chromosome"/>
</dbReference>
<dbReference type="eggNOG" id="arCOG04366">
    <property type="taxonomic scope" value="Archaea"/>
</dbReference>
<dbReference type="KEGG" id="fpl:Ferp_1095"/>
<evidence type="ECO:0000313" key="2">
    <source>
        <dbReference type="Proteomes" id="UP000002613"/>
    </source>
</evidence>
<dbReference type="SUPFAM" id="SSF46785">
    <property type="entry name" value="Winged helix' DNA-binding domain"/>
    <property type="match status" value="1"/>
</dbReference>
<dbReference type="AlphaFoldDB" id="D3RXP1"/>
<dbReference type="Pfam" id="PF09824">
    <property type="entry name" value="ArsR"/>
    <property type="match status" value="1"/>
</dbReference>
<dbReference type="InterPro" id="IPR014517">
    <property type="entry name" value="ArsR_tscrpt_regulator"/>
</dbReference>
<dbReference type="OrthoDB" id="49861at2157"/>
<gene>
    <name evidence="1" type="ordered locus">Ferp_1095</name>
</gene>
<dbReference type="STRING" id="589924.Ferp_1095"/>
<protein>
    <submittedName>
        <fullName evidence="1">Transcriptional regulator, ArsR family</fullName>
    </submittedName>
</protein>
<dbReference type="RefSeq" id="WP_012965597.1">
    <property type="nucleotide sequence ID" value="NC_013849.1"/>
</dbReference>
<evidence type="ECO:0000313" key="1">
    <source>
        <dbReference type="EMBL" id="ADC65254.1"/>
    </source>
</evidence>
<reference evidence="1 2" key="2">
    <citation type="journal article" date="2011" name="Stand. Genomic Sci.">
        <title>Complete genome sequence of Ferroglobus placidus AEDII12DO.</title>
        <authorList>
            <person name="Anderson I."/>
            <person name="Risso C."/>
            <person name="Holmes D."/>
            <person name="Lucas S."/>
            <person name="Copeland A."/>
            <person name="Lapidus A."/>
            <person name="Cheng J.F."/>
            <person name="Bruce D."/>
            <person name="Goodwin L."/>
            <person name="Pitluck S."/>
            <person name="Saunders E."/>
            <person name="Brettin T."/>
            <person name="Detter J.C."/>
            <person name="Han C."/>
            <person name="Tapia R."/>
            <person name="Larimer F."/>
            <person name="Land M."/>
            <person name="Hauser L."/>
            <person name="Woyke T."/>
            <person name="Lovley D."/>
            <person name="Kyrpides N."/>
            <person name="Ivanova N."/>
        </authorList>
    </citation>
    <scope>NUCLEOTIDE SEQUENCE [LARGE SCALE GENOMIC DNA]</scope>
    <source>
        <strain evidence="2">DSM 10642 / AEDII12DO</strain>
    </source>
</reference>
<dbReference type="PaxDb" id="589924-Ferp_1095"/>
<name>D3RXP1_FERPA</name>
<accession>D3RXP1</accession>
<reference evidence="2" key="1">
    <citation type="submission" date="2010-02" db="EMBL/GenBank/DDBJ databases">
        <title>Complete sequence of Ferroglobus placidus DSM 10642.</title>
        <authorList>
            <consortium name="US DOE Joint Genome Institute"/>
            <person name="Lucas S."/>
            <person name="Copeland A."/>
            <person name="Lapidus A."/>
            <person name="Cheng J.-F."/>
            <person name="Bruce D."/>
            <person name="Goodwin L."/>
            <person name="Pitluck S."/>
            <person name="Saunders E."/>
            <person name="Brettin T."/>
            <person name="Detter J.C."/>
            <person name="Han C."/>
            <person name="Tapia R."/>
            <person name="Larimer F."/>
            <person name="Land M."/>
            <person name="Hauser L."/>
            <person name="Kyrpides N."/>
            <person name="Ivanova N."/>
            <person name="Holmes D."/>
            <person name="Lovley D."/>
            <person name="Kyrpides N."/>
            <person name="Anderson I.J."/>
            <person name="Woyke T."/>
        </authorList>
    </citation>
    <scope>NUCLEOTIDE SEQUENCE [LARGE SCALE GENOMIC DNA]</scope>
    <source>
        <strain evidence="2">DSM 10642 / AEDII12DO</strain>
    </source>
</reference>
<dbReference type="HOGENOM" id="CLU_129660_0_0_2"/>
<organism evidence="1 2">
    <name type="scientific">Ferroglobus placidus (strain DSM 10642 / AEDII12DO)</name>
    <dbReference type="NCBI Taxonomy" id="589924"/>
    <lineage>
        <taxon>Archaea</taxon>
        <taxon>Methanobacteriati</taxon>
        <taxon>Methanobacteriota</taxon>
        <taxon>Archaeoglobi</taxon>
        <taxon>Archaeoglobales</taxon>
        <taxon>Archaeoglobaceae</taxon>
        <taxon>Ferroglobus</taxon>
    </lineage>
</organism>
<proteinExistence type="predicted"/>
<dbReference type="InterPro" id="IPR036390">
    <property type="entry name" value="WH_DNA-bd_sf"/>
</dbReference>